<keyword evidence="4" id="KW-1185">Reference proteome</keyword>
<organism evidence="3 4">
    <name type="scientific">Armillaria gallica</name>
    <name type="common">Bulbous honey fungus</name>
    <name type="synonym">Armillaria bulbosa</name>
    <dbReference type="NCBI Taxonomy" id="47427"/>
    <lineage>
        <taxon>Eukaryota</taxon>
        <taxon>Fungi</taxon>
        <taxon>Dikarya</taxon>
        <taxon>Basidiomycota</taxon>
        <taxon>Agaricomycotina</taxon>
        <taxon>Agaricomycetes</taxon>
        <taxon>Agaricomycetidae</taxon>
        <taxon>Agaricales</taxon>
        <taxon>Marasmiineae</taxon>
        <taxon>Physalacriaceae</taxon>
        <taxon>Armillaria</taxon>
    </lineage>
</organism>
<accession>A0A2H3E4K8</accession>
<proteinExistence type="inferred from homology"/>
<dbReference type="PANTHER" id="PTHR48104">
    <property type="entry name" value="METACASPASE-4"/>
    <property type="match status" value="1"/>
</dbReference>
<reference evidence="4" key="1">
    <citation type="journal article" date="2017" name="Nat. Ecol. Evol.">
        <title>Genome expansion and lineage-specific genetic innovations in the forest pathogenic fungi Armillaria.</title>
        <authorList>
            <person name="Sipos G."/>
            <person name="Prasanna A.N."/>
            <person name="Walter M.C."/>
            <person name="O'Connor E."/>
            <person name="Balint B."/>
            <person name="Krizsan K."/>
            <person name="Kiss B."/>
            <person name="Hess J."/>
            <person name="Varga T."/>
            <person name="Slot J."/>
            <person name="Riley R."/>
            <person name="Boka B."/>
            <person name="Rigling D."/>
            <person name="Barry K."/>
            <person name="Lee J."/>
            <person name="Mihaltcheva S."/>
            <person name="LaButti K."/>
            <person name="Lipzen A."/>
            <person name="Waldron R."/>
            <person name="Moloney N.M."/>
            <person name="Sperisen C."/>
            <person name="Kredics L."/>
            <person name="Vagvoelgyi C."/>
            <person name="Patrignani A."/>
            <person name="Fitzpatrick D."/>
            <person name="Nagy I."/>
            <person name="Doyle S."/>
            <person name="Anderson J.B."/>
            <person name="Grigoriev I.V."/>
            <person name="Gueldener U."/>
            <person name="Muensterkoetter M."/>
            <person name="Nagy L.G."/>
        </authorList>
    </citation>
    <scope>NUCLEOTIDE SEQUENCE [LARGE SCALE GENOMIC DNA]</scope>
    <source>
        <strain evidence="4">Ar21-2</strain>
    </source>
</reference>
<evidence type="ECO:0000259" key="2">
    <source>
        <dbReference type="Pfam" id="PF00656"/>
    </source>
</evidence>
<dbReference type="Pfam" id="PF00656">
    <property type="entry name" value="Peptidase_C14"/>
    <property type="match status" value="1"/>
</dbReference>
<sequence length="149" mass="16612">MQAKSKERDNSQFWAVIIGIDAYPRYPLYGCVSDAELMEKYLVEDLSVPQDRIQCLLGPMGQKTADSSTSPTRANIIRTLYSLIDNPDIMRGDNIVIYFAGNGTLYDADAQEYYRDKVPPEVSIASMRSIKALCPMDHGAPDDTGVRNP</sequence>
<dbReference type="PANTHER" id="PTHR48104:SF30">
    <property type="entry name" value="METACASPASE-1"/>
    <property type="match status" value="1"/>
</dbReference>
<name>A0A2H3E4K8_ARMGA</name>
<dbReference type="Gene3D" id="3.40.50.1460">
    <property type="match status" value="1"/>
</dbReference>
<dbReference type="GO" id="GO:0004197">
    <property type="term" value="F:cysteine-type endopeptidase activity"/>
    <property type="evidence" value="ECO:0007669"/>
    <property type="project" value="InterPro"/>
</dbReference>
<feature type="domain" description="Peptidase C14 caspase" evidence="2">
    <location>
        <begin position="14"/>
        <end position="114"/>
    </location>
</feature>
<dbReference type="OrthoDB" id="2847018at2759"/>
<dbReference type="EMBL" id="KZ293653">
    <property type="protein sequence ID" value="PBK94616.1"/>
    <property type="molecule type" value="Genomic_DNA"/>
</dbReference>
<comment type="similarity">
    <text evidence="1">Belongs to the peptidase C14B family.</text>
</comment>
<dbReference type="GO" id="GO:0006508">
    <property type="term" value="P:proteolysis"/>
    <property type="evidence" value="ECO:0007669"/>
    <property type="project" value="InterPro"/>
</dbReference>
<dbReference type="AlphaFoldDB" id="A0A2H3E4K8"/>
<evidence type="ECO:0000256" key="1">
    <source>
        <dbReference type="ARBA" id="ARBA00009005"/>
    </source>
</evidence>
<dbReference type="InterPro" id="IPR011600">
    <property type="entry name" value="Pept_C14_caspase"/>
</dbReference>
<evidence type="ECO:0000313" key="3">
    <source>
        <dbReference type="EMBL" id="PBK94616.1"/>
    </source>
</evidence>
<dbReference type="GO" id="GO:0005737">
    <property type="term" value="C:cytoplasm"/>
    <property type="evidence" value="ECO:0007669"/>
    <property type="project" value="TreeGrafter"/>
</dbReference>
<dbReference type="InterPro" id="IPR050452">
    <property type="entry name" value="Metacaspase"/>
</dbReference>
<gene>
    <name evidence="3" type="ORF">ARMGADRAFT_59608</name>
</gene>
<dbReference type="InParanoid" id="A0A2H3E4K8"/>
<protein>
    <recommendedName>
        <fullName evidence="2">Peptidase C14 caspase domain-containing protein</fullName>
    </recommendedName>
</protein>
<evidence type="ECO:0000313" key="4">
    <source>
        <dbReference type="Proteomes" id="UP000217790"/>
    </source>
</evidence>
<dbReference type="Proteomes" id="UP000217790">
    <property type="component" value="Unassembled WGS sequence"/>
</dbReference>